<protein>
    <submittedName>
        <fullName evidence="1">Uncharacterized protein</fullName>
    </submittedName>
</protein>
<accession>A0A0A9FUP0</accession>
<organism evidence="1">
    <name type="scientific">Arundo donax</name>
    <name type="common">Giant reed</name>
    <name type="synonym">Donax arundinaceus</name>
    <dbReference type="NCBI Taxonomy" id="35708"/>
    <lineage>
        <taxon>Eukaryota</taxon>
        <taxon>Viridiplantae</taxon>
        <taxon>Streptophyta</taxon>
        <taxon>Embryophyta</taxon>
        <taxon>Tracheophyta</taxon>
        <taxon>Spermatophyta</taxon>
        <taxon>Magnoliopsida</taxon>
        <taxon>Liliopsida</taxon>
        <taxon>Poales</taxon>
        <taxon>Poaceae</taxon>
        <taxon>PACMAD clade</taxon>
        <taxon>Arundinoideae</taxon>
        <taxon>Arundineae</taxon>
        <taxon>Arundo</taxon>
    </lineage>
</organism>
<evidence type="ECO:0000313" key="1">
    <source>
        <dbReference type="EMBL" id="JAE14031.1"/>
    </source>
</evidence>
<dbReference type="EMBL" id="GBRH01183865">
    <property type="protein sequence ID" value="JAE14031.1"/>
    <property type="molecule type" value="Transcribed_RNA"/>
</dbReference>
<proteinExistence type="predicted"/>
<sequence>MTGGSASWSARSALEVWSARRRRRGHPGGRGLEWSRS</sequence>
<reference evidence="1" key="1">
    <citation type="submission" date="2014-09" db="EMBL/GenBank/DDBJ databases">
        <authorList>
            <person name="Magalhaes I.L.F."/>
            <person name="Oliveira U."/>
            <person name="Santos F.R."/>
            <person name="Vidigal T.H.D.A."/>
            <person name="Brescovit A.D."/>
            <person name="Santos A.J."/>
        </authorList>
    </citation>
    <scope>NUCLEOTIDE SEQUENCE</scope>
    <source>
        <tissue evidence="1">Shoot tissue taken approximately 20 cm above the soil surface</tissue>
    </source>
</reference>
<name>A0A0A9FUP0_ARUDO</name>
<reference evidence="1" key="2">
    <citation type="journal article" date="2015" name="Data Brief">
        <title>Shoot transcriptome of the giant reed, Arundo donax.</title>
        <authorList>
            <person name="Barrero R.A."/>
            <person name="Guerrero F.D."/>
            <person name="Moolhuijzen P."/>
            <person name="Goolsby J.A."/>
            <person name="Tidwell J."/>
            <person name="Bellgard S.E."/>
            <person name="Bellgard M.I."/>
        </authorList>
    </citation>
    <scope>NUCLEOTIDE SEQUENCE</scope>
    <source>
        <tissue evidence="1">Shoot tissue taken approximately 20 cm above the soil surface</tissue>
    </source>
</reference>
<dbReference type="AlphaFoldDB" id="A0A0A9FUP0"/>